<dbReference type="InterPro" id="IPR050596">
    <property type="entry name" value="AspAT/PAT-like"/>
</dbReference>
<evidence type="ECO:0000313" key="7">
    <source>
        <dbReference type="EMBL" id="OAD70323.1"/>
    </source>
</evidence>
<dbReference type="InterPro" id="IPR015424">
    <property type="entry name" value="PyrdxlP-dep_Trfase"/>
</dbReference>
<evidence type="ECO:0000313" key="8">
    <source>
        <dbReference type="Proteomes" id="UP000077315"/>
    </source>
</evidence>
<protein>
    <recommendedName>
        <fullName evidence="6">Aminotransferase class I/classII large domain-containing protein</fullName>
    </recommendedName>
</protein>
<dbReference type="VEuPathDB" id="FungiDB:PHYBLDRAFT_156025"/>
<evidence type="ECO:0000256" key="4">
    <source>
        <dbReference type="ARBA" id="ARBA00022679"/>
    </source>
</evidence>
<evidence type="ECO:0000256" key="2">
    <source>
        <dbReference type="ARBA" id="ARBA00007441"/>
    </source>
</evidence>
<comment type="similarity">
    <text evidence="2">Belongs to the class-I pyridoxal-phosphate-dependent aminotransferase family.</text>
</comment>
<dbReference type="OrthoDB" id="2108at2759"/>
<sequence length="467" mass="52817">MSDAYPHLKDIISKVIDKMHGEADSKAFRTLRSYPGNERQPAFDEQVSAIYGIEHPGSTGVIYVMDRAMRTGYTCDDPAWANFGQGAPEVGHIDGCMEKPTHIELPVGSREYAPADGTKQLRIAVANLYNDLYRKGQSSQYTYENICIVPGGRAGLTRVAAAIGDVNVGYFLPEYTAYEQMLSVFKKFVPIPTTLEEDKNYHIHPDTIRKEIVGRGLGVIVASNPRNPTGQVLEEETLETLLNVCREKHTTLVLDEFYSAYIYSHDQSKNGRTVSATRFVKDVNKDSLIVIDGLTKNFRLPGWRVCWIVGPKPVIESMESCGSFLEGGANHPLQLAAIPLLDPTVYRNETKHLQRHFRAKRDYVLKRLREMGFEIRVPPEATFYVWLDLCKLPEPINIGLHFFEECLLEKVIVVPGIFFDINPSHRRELFESSCHHFVRLSFGPPLDQLKKGLDNIEKVLAKFKSKK</sequence>
<evidence type="ECO:0000256" key="5">
    <source>
        <dbReference type="ARBA" id="ARBA00022898"/>
    </source>
</evidence>
<dbReference type="Gene3D" id="3.40.640.10">
    <property type="entry name" value="Type I PLP-dependent aspartate aminotransferase-like (Major domain)"/>
    <property type="match status" value="1"/>
</dbReference>
<dbReference type="Pfam" id="PF00155">
    <property type="entry name" value="Aminotran_1_2"/>
    <property type="match status" value="1"/>
</dbReference>
<dbReference type="GO" id="GO:0008483">
    <property type="term" value="F:transaminase activity"/>
    <property type="evidence" value="ECO:0007669"/>
    <property type="project" value="UniProtKB-KW"/>
</dbReference>
<evidence type="ECO:0000259" key="6">
    <source>
        <dbReference type="Pfam" id="PF00155"/>
    </source>
</evidence>
<gene>
    <name evidence="7" type="ORF">PHYBLDRAFT_156025</name>
</gene>
<evidence type="ECO:0000256" key="3">
    <source>
        <dbReference type="ARBA" id="ARBA00022576"/>
    </source>
</evidence>
<dbReference type="PANTHER" id="PTHR46383:SF1">
    <property type="entry name" value="ASPARTATE AMINOTRANSFERASE"/>
    <property type="match status" value="1"/>
</dbReference>
<reference evidence="8" key="1">
    <citation type="submission" date="2015-06" db="EMBL/GenBank/DDBJ databases">
        <title>Expansion of signal transduction pathways in fungi by whole-genome duplication.</title>
        <authorList>
            <consortium name="DOE Joint Genome Institute"/>
            <person name="Corrochano L.M."/>
            <person name="Kuo A."/>
            <person name="Marcet-Houben M."/>
            <person name="Polaino S."/>
            <person name="Salamov A."/>
            <person name="Villalobos J.M."/>
            <person name="Alvarez M.I."/>
            <person name="Avalos J."/>
            <person name="Benito E.P."/>
            <person name="Benoit I."/>
            <person name="Burger G."/>
            <person name="Camino L.P."/>
            <person name="Canovas D."/>
            <person name="Cerda-Olmedo E."/>
            <person name="Cheng J.-F."/>
            <person name="Dominguez A."/>
            <person name="Elias M."/>
            <person name="Eslava A.P."/>
            <person name="Glaser F."/>
            <person name="Grimwood J."/>
            <person name="Gutierrez G."/>
            <person name="Heitman J."/>
            <person name="Henrissat B."/>
            <person name="Iturriaga E.A."/>
            <person name="Lang B.F."/>
            <person name="Lavin J.L."/>
            <person name="Lee S."/>
            <person name="Li W."/>
            <person name="Lindquist E."/>
            <person name="Lopez-Garcia S."/>
            <person name="Luque E.M."/>
            <person name="Marcos A.T."/>
            <person name="Martin J."/>
            <person name="McCluskey K."/>
            <person name="Medina H.R."/>
            <person name="Miralles-Duran A."/>
            <person name="Miyazaki A."/>
            <person name="Munoz-Torres E."/>
            <person name="Oguiza J.A."/>
            <person name="Ohm R."/>
            <person name="Olmedo M."/>
            <person name="Orejas M."/>
            <person name="Ortiz-Castellanos L."/>
            <person name="Pisabarro A.G."/>
            <person name="Rodriguez-Romero J."/>
            <person name="Ruiz-Herrera J."/>
            <person name="Ruiz-Vazquez R."/>
            <person name="Sanz C."/>
            <person name="Schackwitz W."/>
            <person name="Schmutz J."/>
            <person name="Shahriari M."/>
            <person name="Shelest E."/>
            <person name="Silva-Franco F."/>
            <person name="Soanes D."/>
            <person name="Syed K."/>
            <person name="Tagua V.G."/>
            <person name="Talbot N.J."/>
            <person name="Thon M."/>
            <person name="De vries R.P."/>
            <person name="Wiebenga A."/>
            <person name="Yadav J.S."/>
            <person name="Braun E.L."/>
            <person name="Baker S."/>
            <person name="Garre V."/>
            <person name="Horwitz B."/>
            <person name="Torres-Martinez S."/>
            <person name="Idnurm A."/>
            <person name="Herrera-Estrella A."/>
            <person name="Gabaldon T."/>
            <person name="Grigoriev I.V."/>
        </authorList>
    </citation>
    <scope>NUCLEOTIDE SEQUENCE [LARGE SCALE GENOMIC DNA]</scope>
    <source>
        <strain evidence="8">NRRL 1555(-)</strain>
    </source>
</reference>
<dbReference type="Proteomes" id="UP000077315">
    <property type="component" value="Unassembled WGS sequence"/>
</dbReference>
<dbReference type="GO" id="GO:0006520">
    <property type="term" value="P:amino acid metabolic process"/>
    <property type="evidence" value="ECO:0007669"/>
    <property type="project" value="InterPro"/>
</dbReference>
<dbReference type="InterPro" id="IPR015421">
    <property type="entry name" value="PyrdxlP-dep_Trfase_major"/>
</dbReference>
<name>A0A162TW99_PHYB8</name>
<dbReference type="RefSeq" id="XP_018288363.1">
    <property type="nucleotide sequence ID" value="XM_018433458.1"/>
</dbReference>
<dbReference type="InParanoid" id="A0A162TW99"/>
<organism evidence="7 8">
    <name type="scientific">Phycomyces blakesleeanus (strain ATCC 8743b / DSM 1359 / FGSC 10004 / NBRC 33097 / NRRL 1555)</name>
    <dbReference type="NCBI Taxonomy" id="763407"/>
    <lineage>
        <taxon>Eukaryota</taxon>
        <taxon>Fungi</taxon>
        <taxon>Fungi incertae sedis</taxon>
        <taxon>Mucoromycota</taxon>
        <taxon>Mucoromycotina</taxon>
        <taxon>Mucoromycetes</taxon>
        <taxon>Mucorales</taxon>
        <taxon>Phycomycetaceae</taxon>
        <taxon>Phycomyces</taxon>
    </lineage>
</organism>
<dbReference type="InterPro" id="IPR004839">
    <property type="entry name" value="Aminotransferase_I/II_large"/>
</dbReference>
<dbReference type="GO" id="GO:0030170">
    <property type="term" value="F:pyridoxal phosphate binding"/>
    <property type="evidence" value="ECO:0007669"/>
    <property type="project" value="InterPro"/>
</dbReference>
<keyword evidence="5" id="KW-0663">Pyridoxal phosphate</keyword>
<dbReference type="AlphaFoldDB" id="A0A162TW99"/>
<dbReference type="InterPro" id="IPR015422">
    <property type="entry name" value="PyrdxlP-dep_Trfase_small"/>
</dbReference>
<proteinExistence type="inferred from homology"/>
<dbReference type="STRING" id="763407.A0A162TW99"/>
<keyword evidence="8" id="KW-1185">Reference proteome</keyword>
<dbReference type="SUPFAM" id="SSF53383">
    <property type="entry name" value="PLP-dependent transferases"/>
    <property type="match status" value="1"/>
</dbReference>
<evidence type="ECO:0000256" key="1">
    <source>
        <dbReference type="ARBA" id="ARBA00001933"/>
    </source>
</evidence>
<comment type="cofactor">
    <cofactor evidence="1">
        <name>pyridoxal 5'-phosphate</name>
        <dbReference type="ChEBI" id="CHEBI:597326"/>
    </cofactor>
</comment>
<keyword evidence="4" id="KW-0808">Transferase</keyword>
<dbReference type="PANTHER" id="PTHR46383">
    <property type="entry name" value="ASPARTATE AMINOTRANSFERASE"/>
    <property type="match status" value="1"/>
</dbReference>
<dbReference type="CDD" id="cd00609">
    <property type="entry name" value="AAT_like"/>
    <property type="match status" value="1"/>
</dbReference>
<dbReference type="EMBL" id="KV440989">
    <property type="protein sequence ID" value="OAD70323.1"/>
    <property type="molecule type" value="Genomic_DNA"/>
</dbReference>
<accession>A0A162TW99</accession>
<dbReference type="Gene3D" id="3.90.1150.10">
    <property type="entry name" value="Aspartate Aminotransferase, domain 1"/>
    <property type="match status" value="1"/>
</dbReference>
<feature type="domain" description="Aminotransferase class I/classII large" evidence="6">
    <location>
        <begin position="82"/>
        <end position="450"/>
    </location>
</feature>
<dbReference type="GeneID" id="28994364"/>
<keyword evidence="3" id="KW-0032">Aminotransferase</keyword>